<reference evidence="3 4" key="1">
    <citation type="submission" date="2019-09" db="EMBL/GenBank/DDBJ databases">
        <authorList>
            <person name="Ou C."/>
        </authorList>
    </citation>
    <scope>NUCLEOTIDE SEQUENCE [LARGE SCALE GENOMIC DNA]</scope>
    <source>
        <strain evidence="3">S2</strain>
        <tissue evidence="3">Leaf</tissue>
    </source>
</reference>
<organism evidence="3 4">
    <name type="scientific">Pyrus ussuriensis x Pyrus communis</name>
    <dbReference type="NCBI Taxonomy" id="2448454"/>
    <lineage>
        <taxon>Eukaryota</taxon>
        <taxon>Viridiplantae</taxon>
        <taxon>Streptophyta</taxon>
        <taxon>Embryophyta</taxon>
        <taxon>Tracheophyta</taxon>
        <taxon>Spermatophyta</taxon>
        <taxon>Magnoliopsida</taxon>
        <taxon>eudicotyledons</taxon>
        <taxon>Gunneridae</taxon>
        <taxon>Pentapetalae</taxon>
        <taxon>rosids</taxon>
        <taxon>fabids</taxon>
        <taxon>Rosales</taxon>
        <taxon>Rosaceae</taxon>
        <taxon>Amygdaloideae</taxon>
        <taxon>Maleae</taxon>
        <taxon>Pyrus</taxon>
    </lineage>
</organism>
<feature type="domain" description="Reverse transcriptase Ty1/copia-type" evidence="2">
    <location>
        <begin position="737"/>
        <end position="840"/>
    </location>
</feature>
<dbReference type="InterPro" id="IPR043128">
    <property type="entry name" value="Rev_trsase/Diguanyl_cyclase"/>
</dbReference>
<evidence type="ECO:0000313" key="3">
    <source>
        <dbReference type="EMBL" id="KAB2625793.1"/>
    </source>
</evidence>
<dbReference type="Pfam" id="PF07727">
    <property type="entry name" value="RVT_2"/>
    <property type="match status" value="1"/>
</dbReference>
<protein>
    <recommendedName>
        <fullName evidence="2">Reverse transcriptase Ty1/copia-type domain-containing protein</fullName>
    </recommendedName>
</protein>
<gene>
    <name evidence="3" type="ORF">D8674_017453</name>
</gene>
<dbReference type="OrthoDB" id="2013610at2759"/>
<reference evidence="3 4" key="3">
    <citation type="submission" date="2019-11" db="EMBL/GenBank/DDBJ databases">
        <title>A de novo genome assembly of a pear dwarfing rootstock.</title>
        <authorList>
            <person name="Wang F."/>
            <person name="Wang J."/>
            <person name="Li S."/>
            <person name="Zhang Y."/>
            <person name="Fang M."/>
            <person name="Ma L."/>
            <person name="Zhao Y."/>
            <person name="Jiang S."/>
        </authorList>
    </citation>
    <scope>NUCLEOTIDE SEQUENCE [LARGE SCALE GENOMIC DNA]</scope>
    <source>
        <strain evidence="3">S2</strain>
        <tissue evidence="3">Leaf</tissue>
    </source>
</reference>
<name>A0A5N5HGR7_9ROSA</name>
<keyword evidence="4" id="KW-1185">Reference proteome</keyword>
<dbReference type="CDD" id="cd09272">
    <property type="entry name" value="RNase_HI_RT_Ty1"/>
    <property type="match status" value="1"/>
</dbReference>
<comment type="caution">
    <text evidence="3">The sequence shown here is derived from an EMBL/GenBank/DDBJ whole genome shotgun (WGS) entry which is preliminary data.</text>
</comment>
<dbReference type="Gene3D" id="3.30.70.270">
    <property type="match status" value="1"/>
</dbReference>
<dbReference type="Proteomes" id="UP000327157">
    <property type="component" value="Chromosome 16"/>
</dbReference>
<evidence type="ECO:0000313" key="4">
    <source>
        <dbReference type="Proteomes" id="UP000327157"/>
    </source>
</evidence>
<dbReference type="EMBL" id="SMOL01000160">
    <property type="protein sequence ID" value="KAB2625793.1"/>
    <property type="molecule type" value="Genomic_DNA"/>
</dbReference>
<reference evidence="4" key="2">
    <citation type="submission" date="2019-10" db="EMBL/GenBank/DDBJ databases">
        <title>A de novo genome assembly of a pear dwarfing rootstock.</title>
        <authorList>
            <person name="Wang F."/>
            <person name="Wang J."/>
            <person name="Li S."/>
            <person name="Zhang Y."/>
            <person name="Fang M."/>
            <person name="Ma L."/>
            <person name="Zhao Y."/>
            <person name="Jiang S."/>
        </authorList>
    </citation>
    <scope>NUCLEOTIDE SEQUENCE [LARGE SCALE GENOMIC DNA]</scope>
</reference>
<dbReference type="AlphaFoldDB" id="A0A5N5HGR7"/>
<dbReference type="SUPFAM" id="SSF56672">
    <property type="entry name" value="DNA/RNA polymerases"/>
    <property type="match status" value="2"/>
</dbReference>
<accession>A0A5N5HGR7</accession>
<feature type="region of interest" description="Disordered" evidence="1">
    <location>
        <begin position="557"/>
        <end position="578"/>
    </location>
</feature>
<dbReference type="Gene3D" id="3.10.10.10">
    <property type="entry name" value="HIV Type 1 Reverse Transcriptase, subunit A, domain 1"/>
    <property type="match status" value="1"/>
</dbReference>
<dbReference type="PANTHER" id="PTHR11439">
    <property type="entry name" value="GAG-POL-RELATED RETROTRANSPOSON"/>
    <property type="match status" value="1"/>
</dbReference>
<dbReference type="InterPro" id="IPR013103">
    <property type="entry name" value="RVT_2"/>
</dbReference>
<dbReference type="PANTHER" id="PTHR11439:SF455">
    <property type="entry name" value="RLK (RECEPTOR-LIKE PROTEIN KINASE) 8, PUTATIVE-RELATED"/>
    <property type="match status" value="1"/>
</dbReference>
<evidence type="ECO:0000256" key="1">
    <source>
        <dbReference type="SAM" id="MobiDB-lite"/>
    </source>
</evidence>
<evidence type="ECO:0000259" key="2">
    <source>
        <dbReference type="Pfam" id="PF07727"/>
    </source>
</evidence>
<sequence length="1014" mass="114062">MTTLLKPLMVKGLVQPIKDKKIVMNDRGFVPMKLPKYQSYSFDLTKAAYIYEELVRARVILPDDTKKMPKPEEFRGKKYCKLHYTFNHSIANFVQFRDWIQVLIVKGKLLFEKPQANMMINTDPFPEAPINMINLNWVERGQGKVTLDERGEKSQYCVADVSVSMSSRNFEAFEEVEDKEARLPCWVDVKVPQPTNYCNMRQGSLERNMSSIPPVTKIGENNEGTFGPSNFHLNMTYVVSAMFCAEPNQPTVMKDDYVAQELMMTFVNMEEVKRPPYQSVSPKALRTRTFSHLGGMGHASYCSYLPTPLMTNQKRKDQVIAVRSLIKRLLNNGRERRKIKENSTKEMAEWGEGTSGTKDNQGREILEEEVKAAIHMAKCIYDLDWPEEEPDAPKSVEFLFTEPDKLAPEVQDPLETINFGTEEDPRPIQLSGLLEARDRAKIVDLLYEFKDCFVWHYIKIPRLDSNLVEHIMPIKEGNINEVTPKDEYTMPMADLSIDGVAKHKVLSFMNGNAGYNQIKMAKEDIHKTSFRYPWHVEAYEYIVMPFGLKNAEREGAAASTLPAPSPDSGAKSGRSIEAGRRGLDGEGGLFFNNAVMAKAAAIHVNDATLECFIHDIGHLASQLGGVRFVFVKQNGNATAHAVAIKEIADALTNPGAPVDDSKLIFVTLHGLPLEYDAFVDTIHFVLGSTTINELHGLLLSKEIQLANRKKVSPSVPFQAYNSSADILPTPLGDSNSQLDVSNAFLHGNLTESVFMVQPSGFEDPAQSHHVYKLHKSMYGLKQAPRAWYAKLTAALHSIRFSGSQNDHSLFVKKDVSVVYVLVYVNDILVTRPDSAACKIVISQLLNLVCHFMQSPRESHFQVVKRIFRYLKGHISLGLWFPKCSAPLSIHSFLDAEWAGCTIYRRSTGGFCIFLGDSLISWSAKKQPTVARSSTKAEYQSLANTVAALTWICKLLVDIGLVLPCAPKLWCDNISAISLAKNPLFHAQTKNVEIDYHYIREKVLANPITMNFFCT</sequence>
<dbReference type="InterPro" id="IPR043502">
    <property type="entry name" value="DNA/RNA_pol_sf"/>
</dbReference>
<proteinExistence type="predicted"/>